<evidence type="ECO:0000313" key="1">
    <source>
        <dbReference type="EMBL" id="SFU69651.1"/>
    </source>
</evidence>
<name>A0A1I7I9P6_9FLAO</name>
<reference evidence="1 2" key="1">
    <citation type="submission" date="2016-10" db="EMBL/GenBank/DDBJ databases">
        <authorList>
            <person name="de Groot N.N."/>
        </authorList>
    </citation>
    <scope>NUCLEOTIDE SEQUENCE [LARGE SCALE GENOMIC DNA]</scope>
    <source>
        <strain evidence="1 2">CGMCC 1.12333</strain>
    </source>
</reference>
<dbReference type="Proteomes" id="UP000199138">
    <property type="component" value="Unassembled WGS sequence"/>
</dbReference>
<dbReference type="AlphaFoldDB" id="A0A1I7I9P6"/>
<dbReference type="RefSeq" id="WP_177229145.1">
    <property type="nucleotide sequence ID" value="NZ_FPBK01000014.1"/>
</dbReference>
<protein>
    <submittedName>
        <fullName evidence="1">Uncharacterized protein</fullName>
    </submittedName>
</protein>
<proteinExistence type="predicted"/>
<keyword evidence="2" id="KW-1185">Reference proteome</keyword>
<gene>
    <name evidence="1" type="ORF">SAMN05216480_11416</name>
</gene>
<sequence>MEQSKDIFERLKNGEAIILGDPQVYQMREGSYAAKEILIKMNATANASETRQI</sequence>
<accession>A0A1I7I9P6</accession>
<dbReference type="STRING" id="1224947.SAMN05216480_11416"/>
<organism evidence="1 2">
    <name type="scientific">Pustulibacterium marinum</name>
    <dbReference type="NCBI Taxonomy" id="1224947"/>
    <lineage>
        <taxon>Bacteria</taxon>
        <taxon>Pseudomonadati</taxon>
        <taxon>Bacteroidota</taxon>
        <taxon>Flavobacteriia</taxon>
        <taxon>Flavobacteriales</taxon>
        <taxon>Flavobacteriaceae</taxon>
        <taxon>Pustulibacterium</taxon>
    </lineage>
</organism>
<evidence type="ECO:0000313" key="2">
    <source>
        <dbReference type="Proteomes" id="UP000199138"/>
    </source>
</evidence>
<dbReference type="EMBL" id="FPBK01000014">
    <property type="protein sequence ID" value="SFU69651.1"/>
    <property type="molecule type" value="Genomic_DNA"/>
</dbReference>